<comment type="caution">
    <text evidence="3">The sequence shown here is derived from an EMBL/GenBank/DDBJ whole genome shotgun (WGS) entry which is preliminary data.</text>
</comment>
<dbReference type="EMBL" id="JAHQCR010000070">
    <property type="protein sequence ID" value="MBU9723085.1"/>
    <property type="molecule type" value="Genomic_DNA"/>
</dbReference>
<evidence type="ECO:0000313" key="4">
    <source>
        <dbReference type="Proteomes" id="UP000790580"/>
    </source>
</evidence>
<proteinExistence type="inferred from homology"/>
<reference evidence="3 4" key="1">
    <citation type="submission" date="2021-06" db="EMBL/GenBank/DDBJ databases">
        <title>Bacillus sp. RD4P76, an endophyte from a halophyte.</title>
        <authorList>
            <person name="Sun J.-Q."/>
        </authorList>
    </citation>
    <scope>NUCLEOTIDE SEQUENCE [LARGE SCALE GENOMIC DNA]</scope>
    <source>
        <strain evidence="3 4">JCM 17098</strain>
    </source>
</reference>
<name>A0ABS6JXG5_9BACI</name>
<dbReference type="SUPFAM" id="SSF53448">
    <property type="entry name" value="Nucleotide-diphospho-sugar transferases"/>
    <property type="match status" value="1"/>
</dbReference>
<organism evidence="3 4">
    <name type="scientific">Evansella alkalicola</name>
    <dbReference type="NCBI Taxonomy" id="745819"/>
    <lineage>
        <taxon>Bacteria</taxon>
        <taxon>Bacillati</taxon>
        <taxon>Bacillota</taxon>
        <taxon>Bacilli</taxon>
        <taxon>Bacillales</taxon>
        <taxon>Bacillaceae</taxon>
        <taxon>Evansella</taxon>
    </lineage>
</organism>
<evidence type="ECO:0000259" key="2">
    <source>
        <dbReference type="Pfam" id="PF00535"/>
    </source>
</evidence>
<dbReference type="RefSeq" id="WP_176371494.1">
    <property type="nucleotide sequence ID" value="NZ_JAHQCR010000070.1"/>
</dbReference>
<evidence type="ECO:0000313" key="3">
    <source>
        <dbReference type="EMBL" id="MBU9723085.1"/>
    </source>
</evidence>
<dbReference type="Proteomes" id="UP000790580">
    <property type="component" value="Unassembled WGS sequence"/>
</dbReference>
<dbReference type="InterPro" id="IPR001173">
    <property type="entry name" value="Glyco_trans_2-like"/>
</dbReference>
<dbReference type="PANTHER" id="PTHR22916">
    <property type="entry name" value="GLYCOSYLTRANSFERASE"/>
    <property type="match status" value="1"/>
</dbReference>
<dbReference type="CDD" id="cd00761">
    <property type="entry name" value="Glyco_tranf_GTA_type"/>
    <property type="match status" value="1"/>
</dbReference>
<dbReference type="InterPro" id="IPR029044">
    <property type="entry name" value="Nucleotide-diphossugar_trans"/>
</dbReference>
<keyword evidence="4" id="KW-1185">Reference proteome</keyword>
<accession>A0ABS6JXG5</accession>
<protein>
    <submittedName>
        <fullName evidence="3">Glycosyltransferase</fullName>
    </submittedName>
</protein>
<gene>
    <name evidence="3" type="ORF">KS407_16820</name>
</gene>
<sequence length="321" mass="37355">MSNILISIVLPTFKRPDKLEKAINSILNQTYENWELLVIDDNGESNIHRNETEEFMERYKNASKIRYLKHAKNKGGGAARNTGILSAKADYIAFLDDDDEWLPNKLEKQVKQISFAKEDVAVFDTGRKVIKTSDKHNYKHEKIIVPVLRGYIFDDLLVKNGVRAPKLSTVICKKYALINVGLFDESLPSRQDLDLYIRLAREYKYDFIEEPLVIINIHQDRITNNPEAKVTGFDILYKKIYADLVKLPKIHSTYLVQYAEVLLRAGNKKKAEYMLINSIKLNPLNKKAYITSFLYLLGLYNFTKFIKKRIYNFIAMFKKKD</sequence>
<dbReference type="Gene3D" id="3.90.550.10">
    <property type="entry name" value="Spore Coat Polysaccharide Biosynthesis Protein SpsA, Chain A"/>
    <property type="match status" value="1"/>
</dbReference>
<feature type="domain" description="Glycosyltransferase 2-like" evidence="2">
    <location>
        <begin position="7"/>
        <end position="152"/>
    </location>
</feature>
<dbReference type="PANTHER" id="PTHR22916:SF3">
    <property type="entry name" value="UDP-GLCNAC:BETAGAL BETA-1,3-N-ACETYLGLUCOSAMINYLTRANSFERASE-LIKE PROTEIN 1"/>
    <property type="match status" value="1"/>
</dbReference>
<dbReference type="Pfam" id="PF00535">
    <property type="entry name" value="Glycos_transf_2"/>
    <property type="match status" value="1"/>
</dbReference>
<comment type="similarity">
    <text evidence="1">Belongs to the glycosyltransferase 2 family.</text>
</comment>
<evidence type="ECO:0000256" key="1">
    <source>
        <dbReference type="ARBA" id="ARBA00006739"/>
    </source>
</evidence>